<evidence type="ECO:0000256" key="2">
    <source>
        <dbReference type="ARBA" id="ARBA00005620"/>
    </source>
</evidence>
<evidence type="ECO:0000256" key="3">
    <source>
        <dbReference type="ARBA" id="ARBA00022490"/>
    </source>
</evidence>
<gene>
    <name evidence="7" type="ORF">AMSG_01377</name>
</gene>
<keyword evidence="5" id="KW-0206">Cytoskeleton</keyword>
<evidence type="ECO:0000256" key="5">
    <source>
        <dbReference type="ARBA" id="ARBA00023212"/>
    </source>
</evidence>
<proteinExistence type="inferred from homology"/>
<dbReference type="Proteomes" id="UP000054408">
    <property type="component" value="Unassembled WGS sequence"/>
</dbReference>
<dbReference type="OMA" id="WEQREFI"/>
<dbReference type="STRING" id="461836.A0A0L0DMY3"/>
<keyword evidence="8" id="KW-1185">Reference proteome</keyword>
<dbReference type="EMBL" id="GL349437">
    <property type="protein sequence ID" value="KNC53667.1"/>
    <property type="molecule type" value="Genomic_DNA"/>
</dbReference>
<dbReference type="GO" id="GO:0005856">
    <property type="term" value="C:cytoskeleton"/>
    <property type="evidence" value="ECO:0007669"/>
    <property type="project" value="UniProtKB-SubCell"/>
</dbReference>
<dbReference type="OrthoDB" id="1883432at2759"/>
<evidence type="ECO:0000256" key="4">
    <source>
        <dbReference type="ARBA" id="ARBA00023054"/>
    </source>
</evidence>
<dbReference type="GeneID" id="25561128"/>
<comment type="subcellular location">
    <subcellularLocation>
        <location evidence="1">Cytoplasm</location>
        <location evidence="1">Cytoskeleton</location>
    </subcellularLocation>
</comment>
<reference evidence="7 8" key="1">
    <citation type="submission" date="2010-05" db="EMBL/GenBank/DDBJ databases">
        <title>The Genome Sequence of Thecamonas trahens ATCC 50062.</title>
        <authorList>
            <consortium name="The Broad Institute Genome Sequencing Platform"/>
            <person name="Russ C."/>
            <person name="Cuomo C."/>
            <person name="Shea T."/>
            <person name="Young S.K."/>
            <person name="Zeng Q."/>
            <person name="Koehrsen M."/>
            <person name="Haas B."/>
            <person name="Borodovsky M."/>
            <person name="Guigo R."/>
            <person name="Alvarado L."/>
            <person name="Berlin A."/>
            <person name="Bochicchio J."/>
            <person name="Borenstein D."/>
            <person name="Chapman S."/>
            <person name="Chen Z."/>
            <person name="Freedman E."/>
            <person name="Gellesch M."/>
            <person name="Goldberg J."/>
            <person name="Griggs A."/>
            <person name="Gujja S."/>
            <person name="Heilman E."/>
            <person name="Heiman D."/>
            <person name="Hepburn T."/>
            <person name="Howarth C."/>
            <person name="Jen D."/>
            <person name="Larson L."/>
            <person name="Mehta T."/>
            <person name="Park D."/>
            <person name="Pearson M."/>
            <person name="Roberts A."/>
            <person name="Saif S."/>
            <person name="Shenoy N."/>
            <person name="Sisk P."/>
            <person name="Stolte C."/>
            <person name="Sykes S."/>
            <person name="Thomson T."/>
            <person name="Walk T."/>
            <person name="White J."/>
            <person name="Yandava C."/>
            <person name="Burger G."/>
            <person name="Gray M.W."/>
            <person name="Holland P.W.H."/>
            <person name="King N."/>
            <person name="Lang F.B.F."/>
            <person name="Roger A.J."/>
            <person name="Ruiz-Trillo I."/>
            <person name="Lander E."/>
            <person name="Nusbaum C."/>
        </authorList>
    </citation>
    <scope>NUCLEOTIDE SEQUENCE [LARGE SCALE GENOMIC DNA]</scope>
    <source>
        <strain evidence="7 8">ATCC 50062</strain>
    </source>
</reference>
<dbReference type="GO" id="GO:0007015">
    <property type="term" value="P:actin filament organization"/>
    <property type="evidence" value="ECO:0007669"/>
    <property type="project" value="InterPro"/>
</dbReference>
<dbReference type="GO" id="GO:0048870">
    <property type="term" value="P:cell motility"/>
    <property type="evidence" value="ECO:0007669"/>
    <property type="project" value="TreeGrafter"/>
</dbReference>
<dbReference type="InterPro" id="IPR033378">
    <property type="entry name" value="BRICK1"/>
</dbReference>
<organism evidence="7 8">
    <name type="scientific">Thecamonas trahens ATCC 50062</name>
    <dbReference type="NCBI Taxonomy" id="461836"/>
    <lineage>
        <taxon>Eukaryota</taxon>
        <taxon>Apusozoa</taxon>
        <taxon>Apusomonadida</taxon>
        <taxon>Apusomonadidae</taxon>
        <taxon>Thecamonas</taxon>
    </lineage>
</organism>
<comment type="similarity">
    <text evidence="2">Belongs to the BRK1 family.</text>
</comment>
<dbReference type="PANTHER" id="PTHR33668:SF1">
    <property type="entry name" value="PROTEIN BRICK1"/>
    <property type="match status" value="1"/>
</dbReference>
<feature type="coiled-coil region" evidence="6">
    <location>
        <begin position="39"/>
        <end position="66"/>
    </location>
</feature>
<dbReference type="RefSeq" id="XP_013761981.1">
    <property type="nucleotide sequence ID" value="XM_013906527.1"/>
</dbReference>
<dbReference type="AlphaFoldDB" id="A0A0L0DMY3"/>
<dbReference type="GO" id="GO:0008064">
    <property type="term" value="P:regulation of actin polymerization or depolymerization"/>
    <property type="evidence" value="ECO:0007669"/>
    <property type="project" value="TreeGrafter"/>
</dbReference>
<dbReference type="eggNOG" id="ENOG502S3PY">
    <property type="taxonomic scope" value="Eukaryota"/>
</dbReference>
<dbReference type="Gene3D" id="1.20.5.110">
    <property type="match status" value="1"/>
</dbReference>
<keyword evidence="3" id="KW-0963">Cytoplasm</keyword>
<protein>
    <recommendedName>
        <fullName evidence="9">BRICK1 protein</fullName>
    </recommendedName>
</protein>
<evidence type="ECO:0000256" key="6">
    <source>
        <dbReference type="SAM" id="Coils"/>
    </source>
</evidence>
<dbReference type="GO" id="GO:0044877">
    <property type="term" value="F:protein-containing complex binding"/>
    <property type="evidence" value="ECO:0007669"/>
    <property type="project" value="InterPro"/>
</dbReference>
<evidence type="ECO:0000256" key="1">
    <source>
        <dbReference type="ARBA" id="ARBA00004245"/>
    </source>
</evidence>
<dbReference type="GO" id="GO:0031209">
    <property type="term" value="C:SCAR complex"/>
    <property type="evidence" value="ECO:0007669"/>
    <property type="project" value="InterPro"/>
</dbReference>
<evidence type="ECO:0000313" key="8">
    <source>
        <dbReference type="Proteomes" id="UP000054408"/>
    </source>
</evidence>
<name>A0A0L0DMY3_THETB</name>
<evidence type="ECO:0008006" key="9">
    <source>
        <dbReference type="Google" id="ProtNLM"/>
    </source>
</evidence>
<evidence type="ECO:0000313" key="7">
    <source>
        <dbReference type="EMBL" id="KNC53667.1"/>
    </source>
</evidence>
<sequence>MAEVQRDWQHREFIESVTVNVLKIVEFLNKFDISTRYRLSKLNDQLSTLERRMDSAEAQLSTVFQQQQEGHNE</sequence>
<keyword evidence="4 6" id="KW-0175">Coiled coil</keyword>
<dbReference type="PANTHER" id="PTHR33668">
    <property type="entry name" value="PROTEIN BRICK1"/>
    <property type="match status" value="1"/>
</dbReference>
<accession>A0A0L0DMY3</accession>